<dbReference type="EMBL" id="WJQU01000001">
    <property type="protein sequence ID" value="KAJ6647755.1"/>
    <property type="molecule type" value="Genomic_DNA"/>
</dbReference>
<comment type="caution">
    <text evidence="2">The sequence shown here is derived from an EMBL/GenBank/DDBJ whole genome shotgun (WGS) entry which is preliminary data.</text>
</comment>
<evidence type="ECO:0000313" key="2">
    <source>
        <dbReference type="EMBL" id="KAJ6647755.1"/>
    </source>
</evidence>
<feature type="coiled-coil region" evidence="1">
    <location>
        <begin position="85"/>
        <end position="112"/>
    </location>
</feature>
<protein>
    <submittedName>
        <fullName evidence="2">Uncharacterized protein</fullName>
    </submittedName>
</protein>
<evidence type="ECO:0000313" key="3">
    <source>
        <dbReference type="Proteomes" id="UP001151699"/>
    </source>
</evidence>
<dbReference type="AlphaFoldDB" id="A0A9Q0S936"/>
<proteinExistence type="predicted"/>
<name>A0A9Q0S936_9DIPT</name>
<sequence length="131" mass="15463">MAEINPFVVFEVRLDKDRGIIILPIRKLEHENVYFFRFHHQQLDCHPEQVQAIVRSHKVTVRTKSIKEMKINKEAGLLKRKQATGTKKETQMEKIRKKLQEEEAQFQLNRAQRIAEVNADIQSRKSANNTE</sequence>
<feature type="non-terminal residue" evidence="2">
    <location>
        <position position="131"/>
    </location>
</feature>
<evidence type="ECO:0000256" key="1">
    <source>
        <dbReference type="SAM" id="Coils"/>
    </source>
</evidence>
<gene>
    <name evidence="2" type="ORF">Bhyg_02978</name>
</gene>
<reference evidence="2" key="1">
    <citation type="submission" date="2022-07" db="EMBL/GenBank/DDBJ databases">
        <authorList>
            <person name="Trinca V."/>
            <person name="Uliana J.V.C."/>
            <person name="Torres T.T."/>
            <person name="Ward R.J."/>
            <person name="Monesi N."/>
        </authorList>
    </citation>
    <scope>NUCLEOTIDE SEQUENCE</scope>
    <source>
        <strain evidence="2">HSMRA1968</strain>
        <tissue evidence="2">Whole embryos</tissue>
    </source>
</reference>
<dbReference type="OrthoDB" id="10595403at2759"/>
<organism evidence="2 3">
    <name type="scientific">Pseudolycoriella hygida</name>
    <dbReference type="NCBI Taxonomy" id="35572"/>
    <lineage>
        <taxon>Eukaryota</taxon>
        <taxon>Metazoa</taxon>
        <taxon>Ecdysozoa</taxon>
        <taxon>Arthropoda</taxon>
        <taxon>Hexapoda</taxon>
        <taxon>Insecta</taxon>
        <taxon>Pterygota</taxon>
        <taxon>Neoptera</taxon>
        <taxon>Endopterygota</taxon>
        <taxon>Diptera</taxon>
        <taxon>Nematocera</taxon>
        <taxon>Sciaroidea</taxon>
        <taxon>Sciaridae</taxon>
        <taxon>Pseudolycoriella</taxon>
    </lineage>
</organism>
<keyword evidence="1" id="KW-0175">Coiled coil</keyword>
<dbReference type="Proteomes" id="UP001151699">
    <property type="component" value="Chromosome A"/>
</dbReference>
<keyword evidence="3" id="KW-1185">Reference proteome</keyword>
<accession>A0A9Q0S936</accession>